<dbReference type="Gene3D" id="2.40.160.50">
    <property type="entry name" value="membrane protein fhac: a member of the omp85/tpsb transporter family"/>
    <property type="match status" value="1"/>
</dbReference>
<gene>
    <name evidence="1" type="primary">SAM50</name>
    <name evidence="1" type="ORF">PMLGA01_110042400</name>
</gene>
<organism evidence="1 2">
    <name type="scientific">Plasmodium malariae</name>
    <dbReference type="NCBI Taxonomy" id="5858"/>
    <lineage>
        <taxon>Eukaryota</taxon>
        <taxon>Sar</taxon>
        <taxon>Alveolata</taxon>
        <taxon>Apicomplexa</taxon>
        <taxon>Aconoidasida</taxon>
        <taxon>Haemosporida</taxon>
        <taxon>Plasmodiidae</taxon>
        <taxon>Plasmodium</taxon>
        <taxon>Plasmodium (Plasmodium)</taxon>
    </lineage>
</organism>
<dbReference type="VEuPathDB" id="PlasmoDB:PmUG01_11054500"/>
<sequence length="452" mass="53172">MNTEIDLKQNIGSVKINVDGIRKIKKKNLNFLFDEIKKSSNIEDLFLNISKCNGKINTLSIFDGDPDVKLRSIVNRNITIDYILKEKKNNYMIGTNVNNRGEITVDFDMNIPYILKTINSIELKANINSLYTNNFAVRFLIPYIYFIKNGKLIFESNISSLNNTKCASYIVKTNSLKTFLLRDNHSFTWEINFNKIYHKINKNFIPSNKILQLQDNHIKHTIKHNYKKDRLNYMINNGKEDKKFYYTLYPTSGYYYEIENEISLPFCEGKFFKNHLNFLYVQKILQNFYSYINFSNGMKYDYNKDKCCYINKFNFTGSIGSSLIFRGFEHNSIGNAEKCFKFNKKKKNYDINYKYLGANFFTNIQFIFKYIFNFYNSKPILFFYVQLGKLSDTFFSSITQLKKDTRVSAGIGLMTYIQKNISLELFLSYPLLHTPTDKTKLFQVGLNFKGAL</sequence>
<evidence type="ECO:0000313" key="1">
    <source>
        <dbReference type="EMBL" id="SBT79826.1"/>
    </source>
</evidence>
<reference evidence="1 2" key="1">
    <citation type="submission" date="2016-06" db="EMBL/GenBank/DDBJ databases">
        <authorList>
            <consortium name="Pathogen Informatics"/>
        </authorList>
    </citation>
    <scope>NUCLEOTIDE SEQUENCE [LARGE SCALE GENOMIC DNA]</scope>
    <source>
        <strain evidence="1">PmlGA01</strain>
    </source>
</reference>
<dbReference type="AlphaFoldDB" id="A0A1C3KZW2"/>
<dbReference type="Proteomes" id="UP000219799">
    <property type="component" value="Chromosome 11"/>
</dbReference>
<accession>A0A1C3KZW2</accession>
<dbReference type="GO" id="GO:0019867">
    <property type="term" value="C:outer membrane"/>
    <property type="evidence" value="ECO:0007669"/>
    <property type="project" value="InterPro"/>
</dbReference>
<proteinExistence type="predicted"/>
<dbReference type="EMBL" id="LT594499">
    <property type="protein sequence ID" value="SBT79826.1"/>
    <property type="molecule type" value="Genomic_DNA"/>
</dbReference>
<name>A0A1C3KZW2_PLAMA</name>
<protein>
    <submittedName>
        <fullName evidence="1">Sorting assembly machinery 50 kDa subunit, putative</fullName>
    </submittedName>
</protein>
<evidence type="ECO:0000313" key="2">
    <source>
        <dbReference type="Proteomes" id="UP000219799"/>
    </source>
</evidence>